<proteinExistence type="predicted"/>
<keyword evidence="2" id="KW-1185">Reference proteome</keyword>
<dbReference type="EMBL" id="CM056812">
    <property type="protein sequence ID" value="KAJ8618248.1"/>
    <property type="molecule type" value="Genomic_DNA"/>
</dbReference>
<comment type="caution">
    <text evidence="1">The sequence shown here is derived from an EMBL/GenBank/DDBJ whole genome shotgun (WGS) entry which is preliminary data.</text>
</comment>
<reference evidence="1 2" key="1">
    <citation type="journal article" date="2022" name="Hortic Res">
        <title>A haplotype resolved chromosomal level avocado genome allows analysis of novel avocado genes.</title>
        <authorList>
            <person name="Nath O."/>
            <person name="Fletcher S.J."/>
            <person name="Hayward A."/>
            <person name="Shaw L.M."/>
            <person name="Masouleh A.K."/>
            <person name="Furtado A."/>
            <person name="Henry R.J."/>
            <person name="Mitter N."/>
        </authorList>
    </citation>
    <scope>NUCLEOTIDE SEQUENCE [LARGE SCALE GENOMIC DNA]</scope>
    <source>
        <strain evidence="2">cv. Hass</strain>
    </source>
</reference>
<gene>
    <name evidence="1" type="ORF">MRB53_014434</name>
</gene>
<evidence type="ECO:0000313" key="2">
    <source>
        <dbReference type="Proteomes" id="UP001234297"/>
    </source>
</evidence>
<accession>A0ACC2KAU3</accession>
<dbReference type="Proteomes" id="UP001234297">
    <property type="component" value="Chromosome 4"/>
</dbReference>
<protein>
    <submittedName>
        <fullName evidence="1">Uncharacterized protein</fullName>
    </submittedName>
</protein>
<sequence>MGKVEVVEIVEWRRRRPEPTTRRCGSSEVRRPRPTSRSSPSRSAKALAKAALLNLPAAATLCLLHRFRLW</sequence>
<evidence type="ECO:0000313" key="1">
    <source>
        <dbReference type="EMBL" id="KAJ8618248.1"/>
    </source>
</evidence>
<name>A0ACC2KAU3_PERAE</name>
<organism evidence="1 2">
    <name type="scientific">Persea americana</name>
    <name type="common">Avocado</name>
    <dbReference type="NCBI Taxonomy" id="3435"/>
    <lineage>
        <taxon>Eukaryota</taxon>
        <taxon>Viridiplantae</taxon>
        <taxon>Streptophyta</taxon>
        <taxon>Embryophyta</taxon>
        <taxon>Tracheophyta</taxon>
        <taxon>Spermatophyta</taxon>
        <taxon>Magnoliopsida</taxon>
        <taxon>Magnoliidae</taxon>
        <taxon>Laurales</taxon>
        <taxon>Lauraceae</taxon>
        <taxon>Persea</taxon>
    </lineage>
</organism>